<keyword evidence="2" id="KW-1185">Reference proteome</keyword>
<name>A0A3N6N8N1_9BURK</name>
<dbReference type="EMBL" id="RQIS01000013">
    <property type="protein sequence ID" value="RQH04477.1"/>
    <property type="molecule type" value="Genomic_DNA"/>
</dbReference>
<evidence type="ECO:0000313" key="2">
    <source>
        <dbReference type="Proteomes" id="UP000272778"/>
    </source>
</evidence>
<gene>
    <name evidence="1" type="ORF">D1Y85_18650</name>
</gene>
<comment type="caution">
    <text evidence="1">The sequence shown here is derived from an EMBL/GenBank/DDBJ whole genome shotgun (WGS) entry which is preliminary data.</text>
</comment>
<protein>
    <submittedName>
        <fullName evidence="1">Uncharacterized protein</fullName>
    </submittedName>
</protein>
<dbReference type="AlphaFoldDB" id="A0A3N6N8N1"/>
<accession>A0A3N6N8N1</accession>
<dbReference type="Proteomes" id="UP000272778">
    <property type="component" value="Unassembled WGS sequence"/>
</dbReference>
<dbReference type="RefSeq" id="WP_124152554.1">
    <property type="nucleotide sequence ID" value="NZ_RQIS01000013.1"/>
</dbReference>
<sequence length="119" mass="13595">MFESASALKKWYGTQSKRILAGITQMLNDASQKGHDEIVRSALSDQQRKEEYIYAMITEQTIAGRFKVLVAQPDIATGWKTRKLLTFSFPSVAIAFKKIKSRIRRPRKYLGIVDISSIR</sequence>
<evidence type="ECO:0000313" key="1">
    <source>
        <dbReference type="EMBL" id="RQH04477.1"/>
    </source>
</evidence>
<reference evidence="1 2" key="1">
    <citation type="submission" date="2018-11" db="EMBL/GenBank/DDBJ databases">
        <title>Paraburkholderia sp. DHOA04, isolated from soil.</title>
        <authorList>
            <person name="Gao Z.-H."/>
            <person name="Qiu L.-H."/>
            <person name="Fu J.-C."/>
        </authorList>
    </citation>
    <scope>NUCLEOTIDE SEQUENCE [LARGE SCALE GENOMIC DNA]</scope>
    <source>
        <strain evidence="1 2">DHOA04</strain>
    </source>
</reference>
<organism evidence="1 2">
    <name type="scientific">Paraburkholderia dinghuensis</name>
    <dbReference type="NCBI Taxonomy" id="2305225"/>
    <lineage>
        <taxon>Bacteria</taxon>
        <taxon>Pseudomonadati</taxon>
        <taxon>Pseudomonadota</taxon>
        <taxon>Betaproteobacteria</taxon>
        <taxon>Burkholderiales</taxon>
        <taxon>Burkholderiaceae</taxon>
        <taxon>Paraburkholderia</taxon>
    </lineage>
</organism>
<proteinExistence type="predicted"/>